<dbReference type="AlphaFoldDB" id="A0AAD8TRE1"/>
<feature type="compositionally biased region" description="Basic and acidic residues" evidence="1">
    <location>
        <begin position="132"/>
        <end position="145"/>
    </location>
</feature>
<sequence length="493" mass="54709">MGKPRDTKVAILPSTTRKGTTLSTSAALDSPSVISQLVSPPQASRVGTSAETENSSDNFDDASTVLDDDGSLGSFLDATIARSRQIENTETPNENIVTPVNSPESEYSSDDLDEDYVELDDDFINKCNATTDARHPKRVEQDSQRTETSAPSKKKKKKHKTVVESSEPVNDPNSISISDAETESGNEHDKDNDKNDASDKEEVEDEPEKHAKNKKYTKEDFIAKKHAIRVPQWGSCEKVRGLPQELLSLYKMICQGRSFSDESGKIRSIQLPAIRYFAYFITKCVLARKNANKLSIQDLAFLAAALQCDRTYNLGALIAFRLATNRDKGGICGGLIASRLLAMHGVEPHPLDVQLSIEKLDIVSMIKHDFVSDWSNLSNLSYKITFYKKNWRTTKKTERLVGLPAPALFNLDSRKNWSVTEDELNAYIEGDGHHAGDGTEEAEEHLDLSSDAASSSHQHFGHVEPSPFSSAQGPYYDHTMYDPPAWNPDPRWG</sequence>
<evidence type="ECO:0000256" key="1">
    <source>
        <dbReference type="SAM" id="MobiDB-lite"/>
    </source>
</evidence>
<organism evidence="3 4">
    <name type="scientific">Lolium multiflorum</name>
    <name type="common">Italian ryegrass</name>
    <name type="synonym">Lolium perenne subsp. multiflorum</name>
    <dbReference type="NCBI Taxonomy" id="4521"/>
    <lineage>
        <taxon>Eukaryota</taxon>
        <taxon>Viridiplantae</taxon>
        <taxon>Streptophyta</taxon>
        <taxon>Embryophyta</taxon>
        <taxon>Tracheophyta</taxon>
        <taxon>Spermatophyta</taxon>
        <taxon>Magnoliopsida</taxon>
        <taxon>Liliopsida</taxon>
        <taxon>Poales</taxon>
        <taxon>Poaceae</taxon>
        <taxon>BOP clade</taxon>
        <taxon>Pooideae</taxon>
        <taxon>Poodae</taxon>
        <taxon>Poeae</taxon>
        <taxon>Poeae Chloroplast Group 2 (Poeae type)</taxon>
        <taxon>Loliodinae</taxon>
        <taxon>Loliinae</taxon>
        <taxon>Lolium</taxon>
    </lineage>
</organism>
<dbReference type="Pfam" id="PF03078">
    <property type="entry name" value="ATHILA"/>
    <property type="match status" value="1"/>
</dbReference>
<keyword evidence="4" id="KW-1185">Reference proteome</keyword>
<name>A0AAD8TRE1_LOLMU</name>
<proteinExistence type="predicted"/>
<protein>
    <recommendedName>
        <fullName evidence="2">Arabidopsis retrotransposon Orf1 C-terminal domain-containing protein</fullName>
    </recommendedName>
</protein>
<dbReference type="Proteomes" id="UP001231189">
    <property type="component" value="Unassembled WGS sequence"/>
</dbReference>
<feature type="region of interest" description="Disordered" evidence="1">
    <location>
        <begin position="429"/>
        <end position="475"/>
    </location>
</feature>
<dbReference type="EMBL" id="JAUUTY010000002">
    <property type="protein sequence ID" value="KAK1686348.1"/>
    <property type="molecule type" value="Genomic_DNA"/>
</dbReference>
<feature type="compositionally biased region" description="Acidic residues" evidence="1">
    <location>
        <begin position="107"/>
        <end position="122"/>
    </location>
</feature>
<feature type="compositionally biased region" description="Polar residues" evidence="1">
    <location>
        <begin position="86"/>
        <end position="101"/>
    </location>
</feature>
<feature type="domain" description="Arabidopsis retrotransposon Orf1 C-terminal" evidence="2">
    <location>
        <begin position="243"/>
        <end position="307"/>
    </location>
</feature>
<reference evidence="3" key="1">
    <citation type="submission" date="2023-07" db="EMBL/GenBank/DDBJ databases">
        <title>A chromosome-level genome assembly of Lolium multiflorum.</title>
        <authorList>
            <person name="Chen Y."/>
            <person name="Copetti D."/>
            <person name="Kolliker R."/>
            <person name="Studer B."/>
        </authorList>
    </citation>
    <scope>NUCLEOTIDE SEQUENCE</scope>
    <source>
        <strain evidence="3">02402/16</strain>
        <tissue evidence="3">Leaf</tissue>
    </source>
</reference>
<dbReference type="InterPro" id="IPR004312">
    <property type="entry name" value="ATHILA_Orf1_C"/>
</dbReference>
<feature type="compositionally biased region" description="Polar residues" evidence="1">
    <location>
        <begin position="13"/>
        <end position="57"/>
    </location>
</feature>
<evidence type="ECO:0000313" key="3">
    <source>
        <dbReference type="EMBL" id="KAK1686348.1"/>
    </source>
</evidence>
<feature type="region of interest" description="Disordered" evidence="1">
    <location>
        <begin position="1"/>
        <end position="216"/>
    </location>
</feature>
<feature type="compositionally biased region" description="Polar residues" evidence="1">
    <location>
        <begin position="163"/>
        <end position="179"/>
    </location>
</feature>
<feature type="compositionally biased region" description="Basic and acidic residues" evidence="1">
    <location>
        <begin position="185"/>
        <end position="200"/>
    </location>
</feature>
<evidence type="ECO:0000313" key="4">
    <source>
        <dbReference type="Proteomes" id="UP001231189"/>
    </source>
</evidence>
<accession>A0AAD8TRE1</accession>
<comment type="caution">
    <text evidence="3">The sequence shown here is derived from an EMBL/GenBank/DDBJ whole genome shotgun (WGS) entry which is preliminary data.</text>
</comment>
<evidence type="ECO:0000259" key="2">
    <source>
        <dbReference type="Pfam" id="PF03078"/>
    </source>
</evidence>
<gene>
    <name evidence="3" type="ORF">QYE76_047196</name>
</gene>